<feature type="compositionally biased region" description="Basic and acidic residues" evidence="1">
    <location>
        <begin position="11"/>
        <end position="23"/>
    </location>
</feature>
<comment type="caution">
    <text evidence="2">The sequence shown here is derived from an EMBL/GenBank/DDBJ whole genome shotgun (WGS) entry which is preliminary data.</text>
</comment>
<protein>
    <recommendedName>
        <fullName evidence="4">Aminotransferase-like plant mobile domain-containing protein</fullName>
    </recommendedName>
</protein>
<dbReference type="PANTHER" id="PTHR34835">
    <property type="entry name" value="OS07G0283600 PROTEIN-RELATED"/>
    <property type="match status" value="1"/>
</dbReference>
<dbReference type="EMBL" id="JAVIJP010000086">
    <property type="protein sequence ID" value="KAL3617183.1"/>
    <property type="molecule type" value="Genomic_DNA"/>
</dbReference>
<sequence>MTSKQPMKNRRTNEVEKGPEKKNASTLNNETQIVVSQTPLLNDQLNHTSNIQSGIYDGSGKGKKRKFDGTRQLKPTLNGNNTAQRKKTTTEKGKKKKLGDAPPRPKLKTRNSGYALVNAFREMNAEQLQAIDLMGYGDLKEMKVTEIPSSISYWLLENFDPKSCVIKLQNNKELHVEEEDVTYVLGLPRGNRIIKRQCKKLVHPIVHEWKDFFPKHLQSIITAKMVSDKMIQLDASNVWFKRMFLILMTTCLVECLGNGYVSTQIIANFEDVDNARTLNWGQYMKRCLVDQTIHWQKNKHTYYTGPILFLLDLYVDRVELFQRFVPRAYPSIQGWTCALLRKREECEINAEGFGHGYPEGRYEGAKSQCQEQTLKGEKRKSTVETSNIAAAINTEMEGSKFSGNNGEGFAENFLKKAKLVADTMSELFTIVQNVQVTIMDNIHFRKVFDTTEQLLGCKFPMPPAEEIPDAPDYTSTQADDEFWGHPDTIALIDEIIKGVSRRNEFRFDQDDGPNWSLGLTQDFGPFNEESNIRKETENSMSLETPGDKTKEKKTRDIAPERIPKIKVHPPQKMATRNKDSTKQTEQLLSPYRIRAVNPSHHLEKEHKELCFWVMDSDELDREQFVFDDGRIKLLRPEICTMTTGAWISNAVIDAWSAILNKNEQFRSKASPVRFFATTAPCLYTIVNAHKDWSPEQIEMKFHTDLLQEFEEACCFALNAVEIFIMPIYQAQHYAFLAGIWSIGPLKSSPDVLVSPRSDGA</sequence>
<dbReference type="AlphaFoldDB" id="A0ABD3BIB3"/>
<keyword evidence="3" id="KW-1185">Reference proteome</keyword>
<feature type="region of interest" description="Disordered" evidence="1">
    <location>
        <begin position="1"/>
        <end position="30"/>
    </location>
</feature>
<feature type="region of interest" description="Disordered" evidence="1">
    <location>
        <begin position="50"/>
        <end position="110"/>
    </location>
</feature>
<dbReference type="Proteomes" id="UP001632038">
    <property type="component" value="Unassembled WGS sequence"/>
</dbReference>
<accession>A0ABD3BIB3</accession>
<gene>
    <name evidence="2" type="ORF">CASFOL_038930</name>
</gene>
<evidence type="ECO:0000313" key="2">
    <source>
        <dbReference type="EMBL" id="KAL3617183.1"/>
    </source>
</evidence>
<evidence type="ECO:0008006" key="4">
    <source>
        <dbReference type="Google" id="ProtNLM"/>
    </source>
</evidence>
<dbReference type="PANTHER" id="PTHR34835:SF90">
    <property type="entry name" value="AMINOTRANSFERASE-LIKE PLANT MOBILE DOMAIN-CONTAINING PROTEIN"/>
    <property type="match status" value="1"/>
</dbReference>
<evidence type="ECO:0000256" key="1">
    <source>
        <dbReference type="SAM" id="MobiDB-lite"/>
    </source>
</evidence>
<feature type="compositionally biased region" description="Polar residues" evidence="1">
    <location>
        <begin position="73"/>
        <end position="83"/>
    </location>
</feature>
<evidence type="ECO:0000313" key="3">
    <source>
        <dbReference type="Proteomes" id="UP001632038"/>
    </source>
</evidence>
<organism evidence="2 3">
    <name type="scientific">Castilleja foliolosa</name>
    <dbReference type="NCBI Taxonomy" id="1961234"/>
    <lineage>
        <taxon>Eukaryota</taxon>
        <taxon>Viridiplantae</taxon>
        <taxon>Streptophyta</taxon>
        <taxon>Embryophyta</taxon>
        <taxon>Tracheophyta</taxon>
        <taxon>Spermatophyta</taxon>
        <taxon>Magnoliopsida</taxon>
        <taxon>eudicotyledons</taxon>
        <taxon>Gunneridae</taxon>
        <taxon>Pentapetalae</taxon>
        <taxon>asterids</taxon>
        <taxon>lamiids</taxon>
        <taxon>Lamiales</taxon>
        <taxon>Orobanchaceae</taxon>
        <taxon>Pedicularideae</taxon>
        <taxon>Castillejinae</taxon>
        <taxon>Castilleja</taxon>
    </lineage>
</organism>
<name>A0ABD3BIB3_9LAMI</name>
<feature type="compositionally biased region" description="Basic and acidic residues" evidence="1">
    <location>
        <begin position="545"/>
        <end position="554"/>
    </location>
</feature>
<reference evidence="3" key="1">
    <citation type="journal article" date="2024" name="IScience">
        <title>Strigolactones Initiate the Formation of Haustorium-like Structures in Castilleja.</title>
        <authorList>
            <person name="Buerger M."/>
            <person name="Peterson D."/>
            <person name="Chory J."/>
        </authorList>
    </citation>
    <scope>NUCLEOTIDE SEQUENCE [LARGE SCALE GENOMIC DNA]</scope>
</reference>
<proteinExistence type="predicted"/>
<feature type="region of interest" description="Disordered" evidence="1">
    <location>
        <begin position="530"/>
        <end position="554"/>
    </location>
</feature>